<comment type="similarity">
    <text evidence="1">Belongs to the PPR family. P subfamily.</text>
</comment>
<dbReference type="Gene3D" id="1.25.40.10">
    <property type="entry name" value="Tetratricopeptide repeat domain"/>
    <property type="match status" value="6"/>
</dbReference>
<accession>A0ABC8UT69</accession>
<feature type="repeat" description="PPR" evidence="3">
    <location>
        <begin position="677"/>
        <end position="711"/>
    </location>
</feature>
<keyword evidence="2" id="KW-0677">Repeat</keyword>
<dbReference type="PANTHER" id="PTHR47447:SF22">
    <property type="entry name" value="TETRATRICOPEPTIDE-LIKE HELICAL DOMAIN SUPERFAMILY"/>
    <property type="match status" value="1"/>
</dbReference>
<gene>
    <name evidence="5" type="ORF">ILEXP_LOCUS54249</name>
</gene>
<dbReference type="InterPro" id="IPR044730">
    <property type="entry name" value="RNase_H-like_dom_plant"/>
</dbReference>
<dbReference type="SUPFAM" id="SSF81901">
    <property type="entry name" value="HCP-like"/>
    <property type="match status" value="1"/>
</dbReference>
<dbReference type="CDD" id="cd06222">
    <property type="entry name" value="RNase_H_like"/>
    <property type="match status" value="1"/>
</dbReference>
<name>A0ABC8UT69_9AQUA</name>
<evidence type="ECO:0000259" key="4">
    <source>
        <dbReference type="Pfam" id="PF13456"/>
    </source>
</evidence>
<dbReference type="AlphaFoldDB" id="A0ABC8UT69"/>
<evidence type="ECO:0000256" key="3">
    <source>
        <dbReference type="PROSITE-ProRule" id="PRU00708"/>
    </source>
</evidence>
<feature type="repeat" description="PPR" evidence="3">
    <location>
        <begin position="712"/>
        <end position="746"/>
    </location>
</feature>
<evidence type="ECO:0000313" key="6">
    <source>
        <dbReference type="Proteomes" id="UP001642360"/>
    </source>
</evidence>
<dbReference type="Pfam" id="PF12854">
    <property type="entry name" value="PPR_1"/>
    <property type="match status" value="1"/>
</dbReference>
<dbReference type="Proteomes" id="UP001642360">
    <property type="component" value="Unassembled WGS sequence"/>
</dbReference>
<dbReference type="PROSITE" id="PS51375">
    <property type="entry name" value="PPR"/>
    <property type="match status" value="11"/>
</dbReference>
<dbReference type="Pfam" id="PF13456">
    <property type="entry name" value="RVT_3"/>
    <property type="match status" value="1"/>
</dbReference>
<organism evidence="5 6">
    <name type="scientific">Ilex paraguariensis</name>
    <name type="common">yerba mate</name>
    <dbReference type="NCBI Taxonomy" id="185542"/>
    <lineage>
        <taxon>Eukaryota</taxon>
        <taxon>Viridiplantae</taxon>
        <taxon>Streptophyta</taxon>
        <taxon>Embryophyta</taxon>
        <taxon>Tracheophyta</taxon>
        <taxon>Spermatophyta</taxon>
        <taxon>Magnoliopsida</taxon>
        <taxon>eudicotyledons</taxon>
        <taxon>Gunneridae</taxon>
        <taxon>Pentapetalae</taxon>
        <taxon>asterids</taxon>
        <taxon>campanulids</taxon>
        <taxon>Aquifoliales</taxon>
        <taxon>Aquifoliaceae</taxon>
        <taxon>Ilex</taxon>
    </lineage>
</organism>
<proteinExistence type="inferred from homology"/>
<dbReference type="PANTHER" id="PTHR47447">
    <property type="entry name" value="OS03G0856100 PROTEIN"/>
    <property type="match status" value="1"/>
</dbReference>
<dbReference type="Pfam" id="PF13041">
    <property type="entry name" value="PPR_2"/>
    <property type="match status" value="5"/>
</dbReference>
<evidence type="ECO:0000256" key="1">
    <source>
        <dbReference type="ARBA" id="ARBA00007626"/>
    </source>
</evidence>
<dbReference type="InterPro" id="IPR002885">
    <property type="entry name" value="PPR_rpt"/>
</dbReference>
<dbReference type="EMBL" id="CAUOFW020008824">
    <property type="protein sequence ID" value="CAK9183949.1"/>
    <property type="molecule type" value="Genomic_DNA"/>
</dbReference>
<dbReference type="NCBIfam" id="TIGR00756">
    <property type="entry name" value="PPR"/>
    <property type="match status" value="10"/>
</dbReference>
<reference evidence="5 6" key="1">
    <citation type="submission" date="2024-02" db="EMBL/GenBank/DDBJ databases">
        <authorList>
            <person name="Vignale AGUSTIN F."/>
            <person name="Sosa J E."/>
            <person name="Modenutti C."/>
        </authorList>
    </citation>
    <scope>NUCLEOTIDE SEQUENCE [LARGE SCALE GENOMIC DNA]</scope>
</reference>
<feature type="repeat" description="PPR" evidence="3">
    <location>
        <begin position="439"/>
        <end position="473"/>
    </location>
</feature>
<feature type="repeat" description="PPR" evidence="3">
    <location>
        <begin position="579"/>
        <end position="613"/>
    </location>
</feature>
<feature type="repeat" description="PPR" evidence="3">
    <location>
        <begin position="334"/>
        <end position="368"/>
    </location>
</feature>
<comment type="caution">
    <text evidence="5">The sequence shown here is derived from an EMBL/GenBank/DDBJ whole genome shotgun (WGS) entry which is preliminary data.</text>
</comment>
<feature type="repeat" description="PPR" evidence="3">
    <location>
        <begin position="782"/>
        <end position="816"/>
    </location>
</feature>
<feature type="repeat" description="PPR" evidence="3">
    <location>
        <begin position="544"/>
        <end position="578"/>
    </location>
</feature>
<dbReference type="Pfam" id="PF01535">
    <property type="entry name" value="PPR"/>
    <property type="match status" value="1"/>
</dbReference>
<feature type="repeat" description="PPR" evidence="3">
    <location>
        <begin position="747"/>
        <end position="781"/>
    </location>
</feature>
<evidence type="ECO:0000256" key="2">
    <source>
        <dbReference type="ARBA" id="ARBA00022737"/>
    </source>
</evidence>
<dbReference type="InterPro" id="IPR011990">
    <property type="entry name" value="TPR-like_helical_dom_sf"/>
</dbReference>
<feature type="domain" description="RNase H type-1" evidence="4">
    <location>
        <begin position="33"/>
        <end position="127"/>
    </location>
</feature>
<protein>
    <recommendedName>
        <fullName evidence="4">RNase H type-1 domain-containing protein</fullName>
    </recommendedName>
</protein>
<keyword evidence="6" id="KW-1185">Reference proteome</keyword>
<feature type="repeat" description="PPR" evidence="3">
    <location>
        <begin position="404"/>
        <end position="438"/>
    </location>
</feature>
<sequence>MGSRMVSSPPTTTIDSLATNSWVPPASDQLKLNCDGAVKHHQQQSVIGIVIRNERGILLNGKTMQIPTVSSLYAEAVVVRETTVMVQVLGLNKTIVESGNADLYNDKIGNSFAEEIARDRSVSCRKLVQHSQFVGFNCASSLARLAPYLSDSSSDENTLHIQKNASVAEQFSELNTHQVIQILNDLRKEPSLALSFFSQLKKHGFKHDVGTYMAIIRILCSWGMDRRLDSILFEVIGSKNGHLGFDIADLFEALEKEHLAEGPNSLVKAFDALVKLHVSAGMFYEAIDILFRTRGFLPHILTFNFLMNRLVEHGKVDMAVSIYKQLKRLGLSPNVYTYVILIKAYCRKGSLEEAFEVFEEMTKAGVAPSAFTYTTFIEGLCSYGMTILGYEMLLEWRGENAPIDMFAYAVVIRGFVREKKLKEAKDVLLDMEDQGLVPDAYCYGALIQGYCESGSTARALDAHQEMAAKGIKTNCMILSSILQCLCQMGLASEAVDHFQKFKDLGIFLDGVTYNTAIDSFCKLGRMEEAVRLLDEMKGQKIVPDVVHYTTLMNGYCNQWKLPDALNLFENMKDEGLKPDFVTFNVLASGFSRNGLAQKTINLLDHMMAQRPDPITYNIIIEGLCIRVTVEEAKMFLSCLEVRRLDDYAAKINGYSEANSTKEAFELFDRRQQGVLVRKTSCLKLLSNLCMEGDMGKARQVFDYMIQRGLTPDVVTYTRMLKGYCHVRCLQEACGLFRDMKARCIEPDVICYTALIDSHCKSDNLQDAEGLFNEMIDRGLEPDIVTYTVLLCGYFRQGYVDRAVILFDEMSSKGIEPDSYFKSALQCGILKANKV</sequence>
<feature type="repeat" description="PPR" evidence="3">
    <location>
        <begin position="509"/>
        <end position="543"/>
    </location>
</feature>
<evidence type="ECO:0000313" key="5">
    <source>
        <dbReference type="EMBL" id="CAK9183949.1"/>
    </source>
</evidence>
<feature type="repeat" description="PPR" evidence="3">
    <location>
        <begin position="299"/>
        <end position="333"/>
    </location>
</feature>
<dbReference type="InterPro" id="IPR002156">
    <property type="entry name" value="RNaseH_domain"/>
</dbReference>